<protein>
    <submittedName>
        <fullName evidence="4">Autotransporter domain-containing protein</fullName>
    </submittedName>
</protein>
<feature type="chain" id="PRO_5028828839" evidence="1">
    <location>
        <begin position="35"/>
        <end position="1103"/>
    </location>
</feature>
<sequence>MIQANTGVRSARVRSWLLASAGTVSLILGGTAHAQNIGPSGMINEPQGGAQPISTISDPSIIVSPPNTPASAVDTGVNGVGQMIIDQKNGFIGTCTGTLINPRTVIFAAHCVNENPNGGAMDPWGYGTGANQLPIGFGFQANNNAAGNSAFGKWLNGVSGGQKYLTRVADYMYNVNQVLYHPDSVLLGDGNNFLQADVAVASLDTPAANVPTWALLLSELPAPGAIDDVTGTGYHVTVTGYGNNGVGPTGATGSDFRRRVAENYVGILGSLDDVDLFLFGSAGGLPQNLYQVDFDSPGHGNQFDFNAFKDDALPNEGITGPGDSGGPLIVDRAFAKQVVIAVLSGGSRYFNGQPGSSYGTTSFYQPLYLFWDYLAASNPYRYVGAKAGDGAWTDPNHWVTKLDPAYNVLVNGQLVNGIPTTPGEGINGTGGKFGQICFLTDCVDIANAPSSSTTPLPAATLANGLPGASNFVPNNIDPNAATQTNARYFDVTLSAAGTTTLDSAVTIDRFTMTSADAKLNVGTGGSLKSLININQLDGLVTNNGLITSVGDYFLLSGGVTGSGRFNAPYFTSATGIFAPGTTGTAGTLTFGGNLVLSSGTHYFIDLGSNGVSDKIAVVATTFNGATPTNGTVSLGGQLGFAIMPNSVIRSTDVYTILTAEGGFADLNRFSPNTSPLSAILGAPRITYTPNAVQVSIDVGKYADLATSPIQRAYAQLLDQNRAGTGQTFVNLYGPLDLQNAGTIRATLEGFAPRAEALNYSIGTVAVDNMARFYRDRLNSLQPGELGGTLALVGQPLKLAALNMNGMLGQPEVRSDAGDTVLQEGKLPETVSGFIAGGYLNGDSSPMPTAVPLGGRNQFDGYYLAAGLETELSEHAVAGFAFSYSKVDGDTAIAGQTARGALYQGTIYGKVESVSGIVLDGVASAGLFATRTERTAAILATTYRLEAKDQSLALSAEIGLGKNFDLGQLKVGPRVSLRASRIGFDRVAETGGGPALVYDRENLDSLQARAGLTASAKGTFRPYLSAYYVHDFANQPAAFGANFVGGVGPNALFAMTGEDNDWAEIGGGIAFGSDKAEFSVGADTTLSRSDVANQSYRASVKLRF</sequence>
<evidence type="ECO:0000259" key="2">
    <source>
        <dbReference type="PROSITE" id="PS50240"/>
    </source>
</evidence>
<evidence type="ECO:0000313" key="5">
    <source>
        <dbReference type="Proteomes" id="UP000516148"/>
    </source>
</evidence>
<evidence type="ECO:0000313" key="4">
    <source>
        <dbReference type="EMBL" id="QNQ10441.1"/>
    </source>
</evidence>
<dbReference type="EMBL" id="CP061038">
    <property type="protein sequence ID" value="QNQ10441.1"/>
    <property type="molecule type" value="Genomic_DNA"/>
</dbReference>
<feature type="domain" description="Peptidase S1" evidence="2">
    <location>
        <begin position="27"/>
        <end position="371"/>
    </location>
</feature>
<proteinExistence type="predicted"/>
<accession>A0A7H0LL88</accession>
<feature type="signal peptide" evidence="1">
    <location>
        <begin position="1"/>
        <end position="34"/>
    </location>
</feature>
<dbReference type="GO" id="GO:0006508">
    <property type="term" value="P:proteolysis"/>
    <property type="evidence" value="ECO:0007669"/>
    <property type="project" value="InterPro"/>
</dbReference>
<dbReference type="InterPro" id="IPR009003">
    <property type="entry name" value="Peptidase_S1_PA"/>
</dbReference>
<dbReference type="GO" id="GO:0004252">
    <property type="term" value="F:serine-type endopeptidase activity"/>
    <property type="evidence" value="ECO:0007669"/>
    <property type="project" value="InterPro"/>
</dbReference>
<dbReference type="InterPro" id="IPR001254">
    <property type="entry name" value="Trypsin_dom"/>
</dbReference>
<keyword evidence="5" id="KW-1185">Reference proteome</keyword>
<dbReference type="SMART" id="SM00020">
    <property type="entry name" value="Tryp_SPc"/>
    <property type="match status" value="1"/>
</dbReference>
<dbReference type="PROSITE" id="PS51208">
    <property type="entry name" value="AUTOTRANSPORTER"/>
    <property type="match status" value="1"/>
</dbReference>
<dbReference type="AlphaFoldDB" id="A0A7H0LL88"/>
<gene>
    <name evidence="4" type="ORF">H3Z74_04235</name>
</gene>
<dbReference type="SMART" id="SM00869">
    <property type="entry name" value="Autotransporter"/>
    <property type="match status" value="1"/>
</dbReference>
<feature type="domain" description="Autotransporter" evidence="3">
    <location>
        <begin position="825"/>
        <end position="1103"/>
    </location>
</feature>
<dbReference type="RefSeq" id="WP_187762739.1">
    <property type="nucleotide sequence ID" value="NZ_CP061038.1"/>
</dbReference>
<dbReference type="Gene3D" id="2.40.10.10">
    <property type="entry name" value="Trypsin-like serine proteases"/>
    <property type="match status" value="1"/>
</dbReference>
<reference evidence="4 5" key="1">
    <citation type="submission" date="2020-09" db="EMBL/GenBank/DDBJ databases">
        <title>Sphingomonas sp., a new species isolated from pork steak.</title>
        <authorList>
            <person name="Heidler von Heilborn D."/>
        </authorList>
    </citation>
    <scope>NUCLEOTIDE SEQUENCE [LARGE SCALE GENOMIC DNA]</scope>
    <source>
        <strain evidence="5">S8-3T</strain>
    </source>
</reference>
<dbReference type="InterPro" id="IPR005546">
    <property type="entry name" value="Autotransporte_beta"/>
</dbReference>
<keyword evidence="1" id="KW-0732">Signal</keyword>
<dbReference type="PROSITE" id="PS50240">
    <property type="entry name" value="TRYPSIN_DOM"/>
    <property type="match status" value="1"/>
</dbReference>
<dbReference type="Pfam" id="PF03797">
    <property type="entry name" value="Autotransporter"/>
    <property type="match status" value="1"/>
</dbReference>
<evidence type="ECO:0000256" key="1">
    <source>
        <dbReference type="SAM" id="SignalP"/>
    </source>
</evidence>
<name>A0A7H0LL88_9SPHN</name>
<dbReference type="InterPro" id="IPR043504">
    <property type="entry name" value="Peptidase_S1_PA_chymotrypsin"/>
</dbReference>
<dbReference type="Proteomes" id="UP000516148">
    <property type="component" value="Chromosome"/>
</dbReference>
<dbReference type="InterPro" id="IPR036709">
    <property type="entry name" value="Autotransporte_beta_dom_sf"/>
</dbReference>
<organism evidence="4 5">
    <name type="scientific">Sphingomonas alpina</name>
    <dbReference type="NCBI Taxonomy" id="653931"/>
    <lineage>
        <taxon>Bacteria</taxon>
        <taxon>Pseudomonadati</taxon>
        <taxon>Pseudomonadota</taxon>
        <taxon>Alphaproteobacteria</taxon>
        <taxon>Sphingomonadales</taxon>
        <taxon>Sphingomonadaceae</taxon>
        <taxon>Sphingomonas</taxon>
    </lineage>
</organism>
<evidence type="ECO:0000259" key="3">
    <source>
        <dbReference type="PROSITE" id="PS51208"/>
    </source>
</evidence>
<dbReference type="SUPFAM" id="SSF103515">
    <property type="entry name" value="Autotransporter"/>
    <property type="match status" value="1"/>
</dbReference>
<dbReference type="Gene3D" id="2.40.128.130">
    <property type="entry name" value="Autotransporter beta-domain"/>
    <property type="match status" value="1"/>
</dbReference>
<dbReference type="KEGG" id="spap:H3Z74_04235"/>
<dbReference type="SUPFAM" id="SSF50494">
    <property type="entry name" value="Trypsin-like serine proteases"/>
    <property type="match status" value="1"/>
</dbReference>